<dbReference type="PANTHER" id="PTHR46190">
    <property type="entry name" value="SI:CH211-201H21.5-RELATED"/>
    <property type="match status" value="1"/>
</dbReference>
<gene>
    <name evidence="3" type="ORF">TGEB3V08_LOCUS5813</name>
</gene>
<evidence type="ECO:0000256" key="1">
    <source>
        <dbReference type="ARBA" id="ARBA00009176"/>
    </source>
</evidence>
<feature type="domain" description="Inosine/uridine-preferring nucleoside hydrolase" evidence="2">
    <location>
        <begin position="186"/>
        <end position="306"/>
    </location>
</feature>
<dbReference type="InterPro" id="IPR036452">
    <property type="entry name" value="Ribo_hydro-like"/>
</dbReference>
<accession>A0A7R9JYZ9</accession>
<dbReference type="AlphaFoldDB" id="A0A7R9JYZ9"/>
<dbReference type="InterPro" id="IPR052775">
    <property type="entry name" value="IUN_hydrolase"/>
</dbReference>
<dbReference type="InterPro" id="IPR001910">
    <property type="entry name" value="Inosine/uridine_hydrolase_dom"/>
</dbReference>
<sequence length="313" mass="35454">MRPFISSFYRAFYSRSSGKWCVRSDGAVGLQSSALWARKPEHFLRNCGSLYSQLHLRRMMSDYEAGLKAHNGSLPSMPARRIFQFKYEFIPIFPPFSNKIRSRYFSLSLFCVGHDKVAFSRNLNPDLLTTIKLATYRRWCGKGLEGLGCFLMRHCANEIPYSCQPFQYMNEDLFTMCTTRLNGPRLVIDTDVGTDDALALILCVAAERRGDAEILGVTCVHGNTDLPNVCVNTLKTLHTLQRLDLPVYRGASESIVQTFKRAPEIHGTDGFGDFEYPDTPDVASHLQQEHAVNFLTRITRENPGREVGPYQSS</sequence>
<reference evidence="3" key="1">
    <citation type="submission" date="2020-11" db="EMBL/GenBank/DDBJ databases">
        <authorList>
            <person name="Tran Van P."/>
        </authorList>
    </citation>
    <scope>NUCLEOTIDE SEQUENCE</scope>
</reference>
<dbReference type="SUPFAM" id="SSF53590">
    <property type="entry name" value="Nucleoside hydrolase"/>
    <property type="match status" value="1"/>
</dbReference>
<comment type="similarity">
    <text evidence="1">Belongs to the IUNH family.</text>
</comment>
<dbReference type="Pfam" id="PF01156">
    <property type="entry name" value="IU_nuc_hydro"/>
    <property type="match status" value="1"/>
</dbReference>
<dbReference type="PANTHER" id="PTHR46190:SF1">
    <property type="entry name" value="SI:CH211-201H21.5"/>
    <property type="match status" value="1"/>
</dbReference>
<evidence type="ECO:0000259" key="2">
    <source>
        <dbReference type="Pfam" id="PF01156"/>
    </source>
</evidence>
<proteinExistence type="inferred from homology"/>
<evidence type="ECO:0000313" key="3">
    <source>
        <dbReference type="EMBL" id="CAD7594818.1"/>
    </source>
</evidence>
<dbReference type="Gene3D" id="3.90.245.10">
    <property type="entry name" value="Ribonucleoside hydrolase-like"/>
    <property type="match status" value="1"/>
</dbReference>
<name>A0A7R9JYZ9_TIMGE</name>
<protein>
    <recommendedName>
        <fullName evidence="2">Inosine/uridine-preferring nucleoside hydrolase domain-containing protein</fullName>
    </recommendedName>
</protein>
<dbReference type="GO" id="GO:0016799">
    <property type="term" value="F:hydrolase activity, hydrolyzing N-glycosyl compounds"/>
    <property type="evidence" value="ECO:0007669"/>
    <property type="project" value="InterPro"/>
</dbReference>
<dbReference type="EMBL" id="OE841225">
    <property type="protein sequence ID" value="CAD7594818.1"/>
    <property type="molecule type" value="Genomic_DNA"/>
</dbReference>
<organism evidence="3">
    <name type="scientific">Timema genevievae</name>
    <name type="common">Walking stick</name>
    <dbReference type="NCBI Taxonomy" id="629358"/>
    <lineage>
        <taxon>Eukaryota</taxon>
        <taxon>Metazoa</taxon>
        <taxon>Ecdysozoa</taxon>
        <taxon>Arthropoda</taxon>
        <taxon>Hexapoda</taxon>
        <taxon>Insecta</taxon>
        <taxon>Pterygota</taxon>
        <taxon>Neoptera</taxon>
        <taxon>Polyneoptera</taxon>
        <taxon>Phasmatodea</taxon>
        <taxon>Timematodea</taxon>
        <taxon>Timematoidea</taxon>
        <taxon>Timematidae</taxon>
        <taxon>Timema</taxon>
    </lineage>
</organism>